<keyword evidence="2" id="KW-1185">Reference proteome</keyword>
<protein>
    <submittedName>
        <fullName evidence="1">Uncharacterized protein</fullName>
    </submittedName>
</protein>
<dbReference type="RefSeq" id="WP_010073219.1">
    <property type="nucleotide sequence ID" value="NC_014393.1"/>
</dbReference>
<name>D9SU85_CLOC7</name>
<evidence type="ECO:0000313" key="1">
    <source>
        <dbReference type="EMBL" id="ADL52840.1"/>
    </source>
</evidence>
<accession>D9SU85</accession>
<dbReference type="AlphaFoldDB" id="D9SU85"/>
<evidence type="ECO:0000313" key="2">
    <source>
        <dbReference type="Proteomes" id="UP000002730"/>
    </source>
</evidence>
<gene>
    <name evidence="1" type="ordered locus">Clocel_3153</name>
</gene>
<dbReference type="Proteomes" id="UP000002730">
    <property type="component" value="Chromosome"/>
</dbReference>
<proteinExistence type="predicted"/>
<organism evidence="1 2">
    <name type="scientific">Clostridium cellulovorans (strain ATCC 35296 / DSM 3052 / OCM 3 / 743B)</name>
    <dbReference type="NCBI Taxonomy" id="573061"/>
    <lineage>
        <taxon>Bacteria</taxon>
        <taxon>Bacillati</taxon>
        <taxon>Bacillota</taxon>
        <taxon>Clostridia</taxon>
        <taxon>Eubacteriales</taxon>
        <taxon>Clostridiaceae</taxon>
        <taxon>Clostridium</taxon>
    </lineage>
</organism>
<reference evidence="1 2" key="1">
    <citation type="submission" date="2010-08" db="EMBL/GenBank/DDBJ databases">
        <title>Complete sequence of Clostridium cellulovorans 743B.</title>
        <authorList>
            <consortium name="US DOE Joint Genome Institute"/>
            <person name="Lucas S."/>
            <person name="Copeland A."/>
            <person name="Lapidus A."/>
            <person name="Cheng J.-F."/>
            <person name="Bruce D."/>
            <person name="Goodwin L."/>
            <person name="Pitluck S."/>
            <person name="Chertkov O."/>
            <person name="Detter J.C."/>
            <person name="Han C."/>
            <person name="Tapia R."/>
            <person name="Land M."/>
            <person name="Hauser L."/>
            <person name="Chang Y.-J."/>
            <person name="Jeffries C."/>
            <person name="Kyrpides N."/>
            <person name="Ivanova N."/>
            <person name="Mikhailova N."/>
            <person name="Hemme C.L."/>
            <person name="Woyke T."/>
        </authorList>
    </citation>
    <scope>NUCLEOTIDE SEQUENCE [LARGE SCALE GENOMIC DNA]</scope>
    <source>
        <strain evidence="2">ATCC 35296 / DSM 3052 / OCM 3 / 743B</strain>
    </source>
</reference>
<dbReference type="EMBL" id="CP002160">
    <property type="protein sequence ID" value="ADL52840.1"/>
    <property type="molecule type" value="Genomic_DNA"/>
</dbReference>
<dbReference type="KEGG" id="ccb:Clocel_3153"/>
<sequence>MSNNISIIFDPKFQDSIMQSVEITIEPLQKSVTLDANNWVPDLSKLLEGVTGQMYLDTRMSKIIIDSDLRLGGDVENCWLEIIPYNSEKFSINLTNFSQNINEELLADNNKALQIEGLQHSNDIKEPRPTVLCEYPFSVSSVSAQAEAINDINSTINNENYTDNNVVFLAKKTGSNCYFSITQDKQSLSAVLAKGSQYRNIDTSVDQASKPPFYFKGNAGFNREVVYIDGEFICVYKDEHENDTEVATFGFYLESKVIASQ</sequence>
<dbReference type="HOGENOM" id="CLU_1233261_0_0_9"/>